<sequence>MTSDAGFTHGVTTDDEARIRLLVADRRNRELLSDWLAEAYRGQVGTDPDGGFDLCVLDAASFARHREWLRERKEGAHPVFLPALLVSNEPPSEELDPSAWSSIDGLYVIDEIVSVPVEKSVLYRRLENLLERRRLSQRLSGRLERSRERFRTLFDGTPDPVFVLSTDSTIQYVNDAFCEQFDLTRETALDGSLGDLSAFPTETATTVEGEVATMLDGRETGPETVTYRGPDGTERFAEITVNSIDAGDRDDAVVIMRDVTERRKRERELEESETRFRAVFENAHDGLLIANDDGRCFDANPAAADLLGVDRDELIGMSIADFAPPDFDFEAAWQRFQESDRQRGEFPLVRADGEERVVEFSATTDILPGRHLSALRDVTERKEMEAQLRESEQRFNQIADSVHEVIWMTDPTTDELVYLSPGFGELVDRSGPAVGDDPVGFLDAVHPDDRRRVRDWMLTVHDPDDDADSYSIEHRIQRPDGTVRWVETDAYPVRDEDGVTRRYVGIIDDITELKARERELTAQNERLDRFATLVSHDLRNPLQVAVSRVDAARTVADPDGEVDDHLDTTAGSLDRMDRLIDDVLTLAREGQSDTDPEPVALSTASDRAWECVERTDATLTVAEDARIRADPDRIVTLLENFFRNAVEHAGGPVSVTVGALESGFYVADDGPGIPEDERDVVTELGYSTSDDGTGFGLAIVREIAKAHGWELTVTESDEGGARFEFTGVGRLD</sequence>
<dbReference type="Gene3D" id="1.10.287.130">
    <property type="match status" value="1"/>
</dbReference>
<dbReference type="SMART" id="SM00086">
    <property type="entry name" value="PAC"/>
    <property type="match status" value="3"/>
</dbReference>
<keyword evidence="5 9" id="KW-0418">Kinase</keyword>
<dbReference type="RefSeq" id="WP_129070616.1">
    <property type="nucleotide sequence ID" value="NZ_RDFA01000009.1"/>
</dbReference>
<dbReference type="InterPro" id="IPR003594">
    <property type="entry name" value="HATPase_dom"/>
</dbReference>
<evidence type="ECO:0000256" key="4">
    <source>
        <dbReference type="ARBA" id="ARBA00022679"/>
    </source>
</evidence>
<evidence type="ECO:0000256" key="5">
    <source>
        <dbReference type="ARBA" id="ARBA00022777"/>
    </source>
</evidence>
<dbReference type="Pfam" id="PF00512">
    <property type="entry name" value="HisKA"/>
    <property type="match status" value="1"/>
</dbReference>
<evidence type="ECO:0000313" key="10">
    <source>
        <dbReference type="Proteomes" id="UP000289691"/>
    </source>
</evidence>
<dbReference type="Pfam" id="PF02518">
    <property type="entry name" value="HATPase_c"/>
    <property type="match status" value="1"/>
</dbReference>
<evidence type="ECO:0000259" key="7">
    <source>
        <dbReference type="PROSITE" id="PS50112"/>
    </source>
</evidence>
<dbReference type="SUPFAM" id="SSF55785">
    <property type="entry name" value="PYP-like sensor domain (PAS domain)"/>
    <property type="match status" value="3"/>
</dbReference>
<dbReference type="EC" id="2.7.13.3" evidence="2"/>
<dbReference type="NCBIfam" id="TIGR00229">
    <property type="entry name" value="sensory_box"/>
    <property type="match status" value="3"/>
</dbReference>
<dbReference type="SUPFAM" id="SSF55874">
    <property type="entry name" value="ATPase domain of HSP90 chaperone/DNA topoisomerase II/histidine kinase"/>
    <property type="match status" value="1"/>
</dbReference>
<feature type="domain" description="PAS" evidence="7">
    <location>
        <begin position="272"/>
        <end position="326"/>
    </location>
</feature>
<dbReference type="EMBL" id="RDFA01000009">
    <property type="protein sequence ID" value="RXK46436.1"/>
    <property type="molecule type" value="Genomic_DNA"/>
</dbReference>
<gene>
    <name evidence="9" type="ORF">EAF64_19295</name>
</gene>
<dbReference type="InterPro" id="IPR035965">
    <property type="entry name" value="PAS-like_dom_sf"/>
</dbReference>
<dbReference type="InterPro" id="IPR004358">
    <property type="entry name" value="Sig_transdc_His_kin-like_C"/>
</dbReference>
<dbReference type="PROSITE" id="PS50112">
    <property type="entry name" value="PAS"/>
    <property type="match status" value="3"/>
</dbReference>
<feature type="domain" description="Histidine kinase" evidence="6">
    <location>
        <begin position="533"/>
        <end position="726"/>
    </location>
</feature>
<dbReference type="InterPro" id="IPR052162">
    <property type="entry name" value="Sensor_kinase/Photoreceptor"/>
</dbReference>
<dbReference type="InterPro" id="IPR005467">
    <property type="entry name" value="His_kinase_dom"/>
</dbReference>
<dbReference type="InterPro" id="IPR013655">
    <property type="entry name" value="PAS_fold_3"/>
</dbReference>
<dbReference type="SUPFAM" id="SSF47384">
    <property type="entry name" value="Homodimeric domain of signal transducing histidine kinase"/>
    <property type="match status" value="1"/>
</dbReference>
<dbReference type="OrthoDB" id="8127at2157"/>
<feature type="domain" description="PAC" evidence="8">
    <location>
        <begin position="220"/>
        <end position="271"/>
    </location>
</feature>
<evidence type="ECO:0000256" key="3">
    <source>
        <dbReference type="ARBA" id="ARBA00022553"/>
    </source>
</evidence>
<organism evidence="9 10">
    <name type="scientific">Halorientalis pallida</name>
    <dbReference type="NCBI Taxonomy" id="2479928"/>
    <lineage>
        <taxon>Archaea</taxon>
        <taxon>Methanobacteriati</taxon>
        <taxon>Methanobacteriota</taxon>
        <taxon>Stenosarchaea group</taxon>
        <taxon>Halobacteria</taxon>
        <taxon>Halobacteriales</taxon>
        <taxon>Haloarculaceae</taxon>
        <taxon>Halorientalis</taxon>
    </lineage>
</organism>
<evidence type="ECO:0000256" key="1">
    <source>
        <dbReference type="ARBA" id="ARBA00000085"/>
    </source>
</evidence>
<dbReference type="GO" id="GO:0000155">
    <property type="term" value="F:phosphorelay sensor kinase activity"/>
    <property type="evidence" value="ECO:0007669"/>
    <property type="project" value="InterPro"/>
</dbReference>
<feature type="domain" description="PAC" evidence="8">
    <location>
        <begin position="342"/>
        <end position="390"/>
    </location>
</feature>
<reference evidence="9 10" key="1">
    <citation type="submission" date="2019-01" db="EMBL/GenBank/DDBJ databases">
        <title>Halorientalis sp. F13-25 a new haloarchaeum isolated from hypersaline water.</title>
        <authorList>
            <person name="Ana D.-V."/>
            <person name="Cristina S.-P."/>
            <person name="Antonio V."/>
        </authorList>
    </citation>
    <scope>NUCLEOTIDE SEQUENCE [LARGE SCALE GENOMIC DNA]</scope>
    <source>
        <strain evidence="9 10">F13-25</strain>
    </source>
</reference>
<feature type="domain" description="PAC" evidence="8">
    <location>
        <begin position="470"/>
        <end position="522"/>
    </location>
</feature>
<dbReference type="InterPro" id="IPR003661">
    <property type="entry name" value="HisK_dim/P_dom"/>
</dbReference>
<accession>A0A498KR32</accession>
<keyword evidence="3" id="KW-0597">Phosphoprotein</keyword>
<dbReference type="AlphaFoldDB" id="A0A498KR32"/>
<dbReference type="CDD" id="cd00082">
    <property type="entry name" value="HisKA"/>
    <property type="match status" value="1"/>
</dbReference>
<dbReference type="PANTHER" id="PTHR43304:SF1">
    <property type="entry name" value="PAC DOMAIN-CONTAINING PROTEIN"/>
    <property type="match status" value="1"/>
</dbReference>
<comment type="catalytic activity">
    <reaction evidence="1">
        <text>ATP + protein L-histidine = ADP + protein N-phospho-L-histidine.</text>
        <dbReference type="EC" id="2.7.13.3"/>
    </reaction>
</comment>
<dbReference type="InterPro" id="IPR013656">
    <property type="entry name" value="PAS_4"/>
</dbReference>
<keyword evidence="4" id="KW-0808">Transferase</keyword>
<keyword evidence="10" id="KW-1185">Reference proteome</keyword>
<dbReference type="InterPro" id="IPR000014">
    <property type="entry name" value="PAS"/>
</dbReference>
<dbReference type="PROSITE" id="PS50109">
    <property type="entry name" value="HIS_KIN"/>
    <property type="match status" value="1"/>
</dbReference>
<dbReference type="InterPro" id="IPR036097">
    <property type="entry name" value="HisK_dim/P_sf"/>
</dbReference>
<name>A0A498KR32_9EURY</name>
<dbReference type="InterPro" id="IPR001610">
    <property type="entry name" value="PAC"/>
</dbReference>
<feature type="domain" description="PAS" evidence="7">
    <location>
        <begin position="146"/>
        <end position="218"/>
    </location>
</feature>
<comment type="caution">
    <text evidence="9">The sequence shown here is derived from an EMBL/GenBank/DDBJ whole genome shotgun (WGS) entry which is preliminary data.</text>
</comment>
<evidence type="ECO:0000313" key="9">
    <source>
        <dbReference type="EMBL" id="RXK46436.1"/>
    </source>
</evidence>
<dbReference type="Pfam" id="PF08447">
    <property type="entry name" value="PAS_3"/>
    <property type="match status" value="1"/>
</dbReference>
<dbReference type="Proteomes" id="UP000289691">
    <property type="component" value="Unassembled WGS sequence"/>
</dbReference>
<dbReference type="InterPro" id="IPR036890">
    <property type="entry name" value="HATPase_C_sf"/>
</dbReference>
<dbReference type="Pfam" id="PF08448">
    <property type="entry name" value="PAS_4"/>
    <property type="match status" value="2"/>
</dbReference>
<dbReference type="Gene3D" id="3.30.565.10">
    <property type="entry name" value="Histidine kinase-like ATPase, C-terminal domain"/>
    <property type="match status" value="1"/>
</dbReference>
<dbReference type="CDD" id="cd00130">
    <property type="entry name" value="PAS"/>
    <property type="match status" value="3"/>
</dbReference>
<dbReference type="InterPro" id="IPR000700">
    <property type="entry name" value="PAS-assoc_C"/>
</dbReference>
<evidence type="ECO:0000259" key="8">
    <source>
        <dbReference type="PROSITE" id="PS50113"/>
    </source>
</evidence>
<evidence type="ECO:0000256" key="2">
    <source>
        <dbReference type="ARBA" id="ARBA00012438"/>
    </source>
</evidence>
<proteinExistence type="predicted"/>
<protein>
    <recommendedName>
        <fullName evidence="2">histidine kinase</fullName>
        <ecNumber evidence="2">2.7.13.3</ecNumber>
    </recommendedName>
</protein>
<dbReference type="CDD" id="cd00075">
    <property type="entry name" value="HATPase"/>
    <property type="match status" value="1"/>
</dbReference>
<dbReference type="PANTHER" id="PTHR43304">
    <property type="entry name" value="PHYTOCHROME-LIKE PROTEIN CPH1"/>
    <property type="match status" value="1"/>
</dbReference>
<dbReference type="SMART" id="SM00091">
    <property type="entry name" value="PAS"/>
    <property type="match status" value="3"/>
</dbReference>
<dbReference type="Gene3D" id="3.30.450.20">
    <property type="entry name" value="PAS domain"/>
    <property type="match status" value="3"/>
</dbReference>
<dbReference type="PROSITE" id="PS50113">
    <property type="entry name" value="PAC"/>
    <property type="match status" value="3"/>
</dbReference>
<dbReference type="SMART" id="SM00387">
    <property type="entry name" value="HATPase_c"/>
    <property type="match status" value="1"/>
</dbReference>
<evidence type="ECO:0000259" key="6">
    <source>
        <dbReference type="PROSITE" id="PS50109"/>
    </source>
</evidence>
<dbReference type="PRINTS" id="PR00344">
    <property type="entry name" value="BCTRLSENSOR"/>
</dbReference>
<feature type="domain" description="PAS" evidence="7">
    <location>
        <begin position="391"/>
        <end position="455"/>
    </location>
</feature>
<dbReference type="SMART" id="SM00388">
    <property type="entry name" value="HisKA"/>
    <property type="match status" value="1"/>
</dbReference>